<organism evidence="3 4">
    <name type="scientific">Amycolatopsis speibonae</name>
    <dbReference type="NCBI Taxonomy" id="1450224"/>
    <lineage>
        <taxon>Bacteria</taxon>
        <taxon>Bacillati</taxon>
        <taxon>Actinomycetota</taxon>
        <taxon>Actinomycetes</taxon>
        <taxon>Pseudonocardiales</taxon>
        <taxon>Pseudonocardiaceae</taxon>
        <taxon>Amycolatopsis</taxon>
    </lineage>
</organism>
<dbReference type="InterPro" id="IPR000873">
    <property type="entry name" value="AMP-dep_synth/lig_dom"/>
</dbReference>
<feature type="domain" description="AMP-binding enzyme C-terminal" evidence="2">
    <location>
        <begin position="439"/>
        <end position="513"/>
    </location>
</feature>
<proteinExistence type="predicted"/>
<dbReference type="PANTHER" id="PTHR45527:SF1">
    <property type="entry name" value="FATTY ACID SYNTHASE"/>
    <property type="match status" value="1"/>
</dbReference>
<evidence type="ECO:0000259" key="1">
    <source>
        <dbReference type="Pfam" id="PF00501"/>
    </source>
</evidence>
<gene>
    <name evidence="3" type="ORF">ACFOSH_24790</name>
</gene>
<sequence length="522" mass="56456">MTDDHSPQGAGYPHDWDPVLVGRFIMRHATRVPQATAIVAHGRGHTYAELAAAAESYGTVLRDAGLQHGDTVAVCMEPGFESVSVLLACSEAGYVFVPLNADQPVSRIADICHRIDARMFVVGPGSSLSAVDARELASRSAMAQEDTLTLHGPPMAGQRTGRLVLESDVAYVIFTSGSTGAPKGVTMSHRAAVVALRAITHGCDAYPRLASVAPLGFDFSILDTVAALGTGGTVFFVPRQVTMHPFRLLEYLRDHRIQQLHCVPTLMQVLLTHCGTRLAELTELRRIVTGGEEILVPVLDRLRKVLPGLEFTIMYGQTESICCTFGHVPNPIPATQRAIPLGSAYPGAELLLLDNHGARITEPGVTGELYLRAASLFNGYWQDPETTARALVPDPQRPHSGELLLRTGDLAVLGPDGLIFAGRRDHQVQIYGNRVELGEIERCITAIPLVREALVTAHQEGPAHRLIATVVTDDELRGDSTRIRDHCRTHLPAYMVPAQIQFVDNLSYLPSGKLDRNAGDAG</sequence>
<dbReference type="InterPro" id="IPR025110">
    <property type="entry name" value="AMP-bd_C"/>
</dbReference>
<dbReference type="Gene3D" id="3.30.300.30">
    <property type="match status" value="1"/>
</dbReference>
<dbReference type="InterPro" id="IPR045851">
    <property type="entry name" value="AMP-bd_C_sf"/>
</dbReference>
<protein>
    <submittedName>
        <fullName evidence="3">Amino acid adenylation domain-containing protein</fullName>
    </submittedName>
</protein>
<dbReference type="RefSeq" id="WP_378241435.1">
    <property type="nucleotide sequence ID" value="NZ_JBHRWK010000038.1"/>
</dbReference>
<feature type="domain" description="AMP-dependent synthetase/ligase" evidence="1">
    <location>
        <begin position="27"/>
        <end position="381"/>
    </location>
</feature>
<dbReference type="InterPro" id="IPR020845">
    <property type="entry name" value="AMP-binding_CS"/>
</dbReference>
<dbReference type="PROSITE" id="PS00455">
    <property type="entry name" value="AMP_BINDING"/>
    <property type="match status" value="1"/>
</dbReference>
<evidence type="ECO:0000313" key="3">
    <source>
        <dbReference type="EMBL" id="MFC3452666.1"/>
    </source>
</evidence>
<name>A0ABV7P0Q4_9PSEU</name>
<dbReference type="Pfam" id="PF13193">
    <property type="entry name" value="AMP-binding_C"/>
    <property type="match status" value="1"/>
</dbReference>
<reference evidence="4" key="1">
    <citation type="journal article" date="2019" name="Int. J. Syst. Evol. Microbiol.">
        <title>The Global Catalogue of Microorganisms (GCM) 10K type strain sequencing project: providing services to taxonomists for standard genome sequencing and annotation.</title>
        <authorList>
            <consortium name="The Broad Institute Genomics Platform"/>
            <consortium name="The Broad Institute Genome Sequencing Center for Infectious Disease"/>
            <person name="Wu L."/>
            <person name="Ma J."/>
        </authorList>
    </citation>
    <scope>NUCLEOTIDE SEQUENCE [LARGE SCALE GENOMIC DNA]</scope>
    <source>
        <strain evidence="4">CGMCC 4.7676</strain>
    </source>
</reference>
<evidence type="ECO:0000313" key="4">
    <source>
        <dbReference type="Proteomes" id="UP001595645"/>
    </source>
</evidence>
<dbReference type="SUPFAM" id="SSF56801">
    <property type="entry name" value="Acetyl-CoA synthetase-like"/>
    <property type="match status" value="1"/>
</dbReference>
<dbReference type="CDD" id="cd05930">
    <property type="entry name" value="A_NRPS"/>
    <property type="match status" value="1"/>
</dbReference>
<dbReference type="InterPro" id="IPR042099">
    <property type="entry name" value="ANL_N_sf"/>
</dbReference>
<evidence type="ECO:0000259" key="2">
    <source>
        <dbReference type="Pfam" id="PF13193"/>
    </source>
</evidence>
<dbReference type="Proteomes" id="UP001595645">
    <property type="component" value="Unassembled WGS sequence"/>
</dbReference>
<accession>A0ABV7P0Q4</accession>
<dbReference type="Pfam" id="PF00501">
    <property type="entry name" value="AMP-binding"/>
    <property type="match status" value="1"/>
</dbReference>
<dbReference type="Gene3D" id="3.40.50.12780">
    <property type="entry name" value="N-terminal domain of ligase-like"/>
    <property type="match status" value="1"/>
</dbReference>
<comment type="caution">
    <text evidence="3">The sequence shown here is derived from an EMBL/GenBank/DDBJ whole genome shotgun (WGS) entry which is preliminary data.</text>
</comment>
<dbReference type="EMBL" id="JBHRWK010000038">
    <property type="protein sequence ID" value="MFC3452666.1"/>
    <property type="molecule type" value="Genomic_DNA"/>
</dbReference>
<keyword evidence="4" id="KW-1185">Reference proteome</keyword>
<dbReference type="PANTHER" id="PTHR45527">
    <property type="entry name" value="NONRIBOSOMAL PEPTIDE SYNTHETASE"/>
    <property type="match status" value="1"/>
</dbReference>